<feature type="transmembrane region" description="Helical" evidence="1">
    <location>
        <begin position="217"/>
        <end position="234"/>
    </location>
</feature>
<feature type="transmembrane region" description="Helical" evidence="1">
    <location>
        <begin position="26"/>
        <end position="46"/>
    </location>
</feature>
<dbReference type="PANTHER" id="PTHR37488:SF2">
    <property type="entry name" value="DUF1275 DOMAIN-CONTAINING PROTEIN"/>
    <property type="match status" value="1"/>
</dbReference>
<dbReference type="PANTHER" id="PTHR37488">
    <property type="entry name" value="DUF1275 DOMAIN-CONTAINING PROTEIN"/>
    <property type="match status" value="1"/>
</dbReference>
<sequence>MIEIFVTEIRQMLIPGYDARHGPLPVLLVVMTLVTGLIDAFSYLVLNHVFVANMTGNVVFLAFAFAGSSSFSIGASLLALGGFVLGSLGGGLLGSRLGHHRGRLLGLSALIQTLLLGAATILVAFTAYPFLIGESAALILVLSMAMGLQNATARKLAVPDLTTTVLTLTIVGLAADARFVGGSGAKAGRRLISVAAMLLGALGGSILIFHVSIIAPLAIAFVLTFLIAIMIHWFPREKQDWIHPD</sequence>
<dbReference type="InterPro" id="IPR010699">
    <property type="entry name" value="DUF1275"/>
</dbReference>
<accession>A0ABQ3V9W0</accession>
<evidence type="ECO:0000313" key="2">
    <source>
        <dbReference type="EMBL" id="GHO82672.1"/>
    </source>
</evidence>
<keyword evidence="3" id="KW-1185">Reference proteome</keyword>
<feature type="transmembrane region" description="Helical" evidence="1">
    <location>
        <begin position="58"/>
        <end position="84"/>
    </location>
</feature>
<feature type="transmembrane region" description="Helical" evidence="1">
    <location>
        <begin position="130"/>
        <end position="149"/>
    </location>
</feature>
<comment type="caution">
    <text evidence="2">The sequence shown here is derived from an EMBL/GenBank/DDBJ whole genome shotgun (WGS) entry which is preliminary data.</text>
</comment>
<keyword evidence="1" id="KW-0812">Transmembrane</keyword>
<dbReference type="Pfam" id="PF06912">
    <property type="entry name" value="DUF1275"/>
    <property type="match status" value="1"/>
</dbReference>
<keyword evidence="1" id="KW-1133">Transmembrane helix</keyword>
<name>A0ABQ3V9W0_9CHLR</name>
<gene>
    <name evidence="2" type="ORF">KSZ_06780</name>
</gene>
<dbReference type="Proteomes" id="UP000635565">
    <property type="component" value="Unassembled WGS sequence"/>
</dbReference>
<evidence type="ECO:0000256" key="1">
    <source>
        <dbReference type="SAM" id="Phobius"/>
    </source>
</evidence>
<proteinExistence type="predicted"/>
<organism evidence="2 3">
    <name type="scientific">Dictyobacter formicarum</name>
    <dbReference type="NCBI Taxonomy" id="2778368"/>
    <lineage>
        <taxon>Bacteria</taxon>
        <taxon>Bacillati</taxon>
        <taxon>Chloroflexota</taxon>
        <taxon>Ktedonobacteria</taxon>
        <taxon>Ktedonobacterales</taxon>
        <taxon>Dictyobacteraceae</taxon>
        <taxon>Dictyobacter</taxon>
    </lineage>
</organism>
<dbReference type="RefSeq" id="WP_201360325.1">
    <property type="nucleotide sequence ID" value="NZ_BNJJ01000002.1"/>
</dbReference>
<protein>
    <submittedName>
        <fullName evidence="2">Membrane protein</fullName>
    </submittedName>
</protein>
<dbReference type="EMBL" id="BNJJ01000002">
    <property type="protein sequence ID" value="GHO82672.1"/>
    <property type="molecule type" value="Genomic_DNA"/>
</dbReference>
<keyword evidence="1" id="KW-0472">Membrane</keyword>
<feature type="transmembrane region" description="Helical" evidence="1">
    <location>
        <begin position="191"/>
        <end position="211"/>
    </location>
</feature>
<reference evidence="2 3" key="1">
    <citation type="journal article" date="2021" name="Int. J. Syst. Evol. Microbiol.">
        <title>Reticulibacter mediterranei gen. nov., sp. nov., within the new family Reticulibacteraceae fam. nov., and Ktedonospora formicarum gen. nov., sp. nov., Ktedonobacter robiniae sp. nov., Dictyobacter formicarum sp. nov. and Dictyobacter arantiisoli sp. nov., belonging to the class Ktedonobacteria.</title>
        <authorList>
            <person name="Yabe S."/>
            <person name="Zheng Y."/>
            <person name="Wang C.M."/>
            <person name="Sakai Y."/>
            <person name="Abe K."/>
            <person name="Yokota A."/>
            <person name="Donadio S."/>
            <person name="Cavaletti L."/>
            <person name="Monciardini P."/>
        </authorList>
    </citation>
    <scope>NUCLEOTIDE SEQUENCE [LARGE SCALE GENOMIC DNA]</scope>
    <source>
        <strain evidence="2 3">SOSP1-9</strain>
    </source>
</reference>
<evidence type="ECO:0000313" key="3">
    <source>
        <dbReference type="Proteomes" id="UP000635565"/>
    </source>
</evidence>
<feature type="transmembrane region" description="Helical" evidence="1">
    <location>
        <begin position="104"/>
        <end position="125"/>
    </location>
</feature>